<sequence length="280" mass="31950">MADTNVRVLFDPDCSREFDIANTHDDNHTLFQREDIKKFYEEMDKVTVLTDNFIEWLGNIPRTMSNTAIPLFRENKTGTDYQVHPFYSELRPSQRPACSFMNPHSYVCLVDLGSQQIPVIPFGGLFINVPIHNPSDPDQTGRLSKFTGYEVLFGLDKRLWFVFNHQSLGYSRFGWYPVPCSLWGKLEERGEQADLNTPANRSDKRSPSPSLNTVIESPDFRSAYISLTESTLSSMTFAEAQEQIKRTMRQGGEASIGNVSANWVDCCIAKINRHNLLHRG</sequence>
<keyword evidence="2" id="KW-1185">Reference proteome</keyword>
<evidence type="ECO:0000313" key="1">
    <source>
        <dbReference type="EMBL" id="KAJ8131353.1"/>
    </source>
</evidence>
<dbReference type="EMBL" id="JAPUUL010000307">
    <property type="protein sequence ID" value="KAJ8131353.1"/>
    <property type="molecule type" value="Genomic_DNA"/>
</dbReference>
<dbReference type="Proteomes" id="UP001153332">
    <property type="component" value="Unassembled WGS sequence"/>
</dbReference>
<evidence type="ECO:0000313" key="2">
    <source>
        <dbReference type="Proteomes" id="UP001153332"/>
    </source>
</evidence>
<reference evidence="1" key="1">
    <citation type="submission" date="2022-12" db="EMBL/GenBank/DDBJ databases">
        <title>Genome Sequence of Lasiodiplodia mahajangana.</title>
        <authorList>
            <person name="Buettner E."/>
        </authorList>
    </citation>
    <scope>NUCLEOTIDE SEQUENCE</scope>
    <source>
        <strain evidence="1">VT137</strain>
    </source>
</reference>
<accession>A0ACC2JVQ1</accession>
<name>A0ACC2JVQ1_9PEZI</name>
<gene>
    <name evidence="1" type="ORF">O1611_g2273</name>
</gene>
<organism evidence="1 2">
    <name type="scientific">Lasiodiplodia mahajangana</name>
    <dbReference type="NCBI Taxonomy" id="1108764"/>
    <lineage>
        <taxon>Eukaryota</taxon>
        <taxon>Fungi</taxon>
        <taxon>Dikarya</taxon>
        <taxon>Ascomycota</taxon>
        <taxon>Pezizomycotina</taxon>
        <taxon>Dothideomycetes</taxon>
        <taxon>Dothideomycetes incertae sedis</taxon>
        <taxon>Botryosphaeriales</taxon>
        <taxon>Botryosphaeriaceae</taxon>
        <taxon>Lasiodiplodia</taxon>
    </lineage>
</organism>
<protein>
    <submittedName>
        <fullName evidence="1">Uncharacterized protein</fullName>
    </submittedName>
</protein>
<comment type="caution">
    <text evidence="1">The sequence shown here is derived from an EMBL/GenBank/DDBJ whole genome shotgun (WGS) entry which is preliminary data.</text>
</comment>
<proteinExistence type="predicted"/>